<organism evidence="1 2">
    <name type="scientific">Lindgomyces ingoldianus</name>
    <dbReference type="NCBI Taxonomy" id="673940"/>
    <lineage>
        <taxon>Eukaryota</taxon>
        <taxon>Fungi</taxon>
        <taxon>Dikarya</taxon>
        <taxon>Ascomycota</taxon>
        <taxon>Pezizomycotina</taxon>
        <taxon>Dothideomycetes</taxon>
        <taxon>Pleosporomycetidae</taxon>
        <taxon>Pleosporales</taxon>
        <taxon>Lindgomycetaceae</taxon>
        <taxon>Lindgomyces</taxon>
    </lineage>
</organism>
<gene>
    <name evidence="1" type="ORF">BDR25DRAFT_374217</name>
</gene>
<evidence type="ECO:0000313" key="1">
    <source>
        <dbReference type="EMBL" id="KAF2467912.1"/>
    </source>
</evidence>
<name>A0ACB6QM06_9PLEO</name>
<protein>
    <submittedName>
        <fullName evidence="1">Uncharacterized protein</fullName>
    </submittedName>
</protein>
<sequence>MATSKSLPSFDDLPLRKGDPPYSAWGLWENSQLGALNYLTNENVLRAAKEEFQTGIRVGLNLPLDFISPALLGRVGFEKKMVNKAPRIVNDDVISFNTQGSAQWDSFRHFGYQQEKMFYNGVTQEDIHCANDTTINGIDAWADQGIAGRGVLIDYYSWAQEKGIQYDPTQVHPVDLKSVKAILQEKQIQLRKGDILFLRTGFVQAYGKLDSSAREEYKTGHSWPGLGQSEETLRWLWEQQFAAVAGDNPAFECFPPTDQKYSLHPVLLSGWGTPIGELFDLEGLSEVCKKLKRWSFFLSSAPLNYKGVVASPPNIIAFF</sequence>
<evidence type="ECO:0000313" key="2">
    <source>
        <dbReference type="Proteomes" id="UP000799755"/>
    </source>
</evidence>
<accession>A0ACB6QM06</accession>
<dbReference type="Proteomes" id="UP000799755">
    <property type="component" value="Unassembled WGS sequence"/>
</dbReference>
<dbReference type="EMBL" id="MU003518">
    <property type="protein sequence ID" value="KAF2467912.1"/>
    <property type="molecule type" value="Genomic_DNA"/>
</dbReference>
<reference evidence="1" key="1">
    <citation type="journal article" date="2020" name="Stud. Mycol.">
        <title>101 Dothideomycetes genomes: a test case for predicting lifestyles and emergence of pathogens.</title>
        <authorList>
            <person name="Haridas S."/>
            <person name="Albert R."/>
            <person name="Binder M."/>
            <person name="Bloem J."/>
            <person name="Labutti K."/>
            <person name="Salamov A."/>
            <person name="Andreopoulos B."/>
            <person name="Baker S."/>
            <person name="Barry K."/>
            <person name="Bills G."/>
            <person name="Bluhm B."/>
            <person name="Cannon C."/>
            <person name="Castanera R."/>
            <person name="Culley D."/>
            <person name="Daum C."/>
            <person name="Ezra D."/>
            <person name="Gonzalez J."/>
            <person name="Henrissat B."/>
            <person name="Kuo A."/>
            <person name="Liang C."/>
            <person name="Lipzen A."/>
            <person name="Lutzoni F."/>
            <person name="Magnuson J."/>
            <person name="Mondo S."/>
            <person name="Nolan M."/>
            <person name="Ohm R."/>
            <person name="Pangilinan J."/>
            <person name="Park H.-J."/>
            <person name="Ramirez L."/>
            <person name="Alfaro M."/>
            <person name="Sun H."/>
            <person name="Tritt A."/>
            <person name="Yoshinaga Y."/>
            <person name="Zwiers L.-H."/>
            <person name="Turgeon B."/>
            <person name="Goodwin S."/>
            <person name="Spatafora J."/>
            <person name="Crous P."/>
            <person name="Grigoriev I."/>
        </authorList>
    </citation>
    <scope>NUCLEOTIDE SEQUENCE</scope>
    <source>
        <strain evidence="1">ATCC 200398</strain>
    </source>
</reference>
<proteinExistence type="predicted"/>
<keyword evidence="2" id="KW-1185">Reference proteome</keyword>
<comment type="caution">
    <text evidence="1">The sequence shown here is derived from an EMBL/GenBank/DDBJ whole genome shotgun (WGS) entry which is preliminary data.</text>
</comment>